<keyword evidence="3" id="KW-1185">Reference proteome</keyword>
<dbReference type="RefSeq" id="WP_149524173.1">
    <property type="nucleotide sequence ID" value="NZ_VTOU01000008.1"/>
</dbReference>
<protein>
    <submittedName>
        <fullName evidence="2">CHAP domain-containing protein</fullName>
    </submittedName>
</protein>
<dbReference type="Proteomes" id="UP000322077">
    <property type="component" value="Unassembled WGS sequence"/>
</dbReference>
<evidence type="ECO:0000313" key="3">
    <source>
        <dbReference type="Proteomes" id="UP000322077"/>
    </source>
</evidence>
<reference evidence="2 3" key="1">
    <citation type="submission" date="2019-08" db="EMBL/GenBank/DDBJ databases">
        <authorList>
            <person name="Wang G."/>
            <person name="Xu Z."/>
        </authorList>
    </citation>
    <scope>NUCLEOTIDE SEQUENCE [LARGE SCALE GENOMIC DNA]</scope>
    <source>
        <strain evidence="2 3">ZX</strain>
    </source>
</reference>
<name>A0A5D9BX69_9SPHN</name>
<organism evidence="2 3">
    <name type="scientific">Sphingomonas montanisoli</name>
    <dbReference type="NCBI Taxonomy" id="2606412"/>
    <lineage>
        <taxon>Bacteria</taxon>
        <taxon>Pseudomonadati</taxon>
        <taxon>Pseudomonadota</taxon>
        <taxon>Alphaproteobacteria</taxon>
        <taxon>Sphingomonadales</taxon>
        <taxon>Sphingomonadaceae</taxon>
        <taxon>Sphingomonas</taxon>
    </lineage>
</organism>
<comment type="caution">
    <text evidence="2">The sequence shown here is derived from an EMBL/GenBank/DDBJ whole genome shotgun (WGS) entry which is preliminary data.</text>
</comment>
<dbReference type="InterPro" id="IPR007921">
    <property type="entry name" value="CHAP_dom"/>
</dbReference>
<evidence type="ECO:0000259" key="1">
    <source>
        <dbReference type="Pfam" id="PF05257"/>
    </source>
</evidence>
<sequence length="246" mass="26365">MTYIHDQLAAELRVTKPIGPGKSAGAKRVQEYLGVNGVRLVIDGDWGPATSRGLQMAVPGATTVDAAIMERLAFPILRAIEPGAPKATLGAMIAATAIQHLAAHPVEIGGQNAGPWVRMYMDGNEGPAWPWCMGFVTFVVRQAALAMAMKVPEHLERTYSCDVVGGRARKFGKLVLGPSPIVKPGDIFLVPAKGRANDWVHTGIIIEVNGQTFTTIEGNTNDEGSREGFEVCKRIRARATVDVVKL</sequence>
<dbReference type="AlphaFoldDB" id="A0A5D9BX69"/>
<dbReference type="Pfam" id="PF05257">
    <property type="entry name" value="CHAP"/>
    <property type="match status" value="1"/>
</dbReference>
<evidence type="ECO:0000313" key="2">
    <source>
        <dbReference type="EMBL" id="TZG23966.1"/>
    </source>
</evidence>
<feature type="domain" description="Peptidase C51" evidence="1">
    <location>
        <begin position="128"/>
        <end position="219"/>
    </location>
</feature>
<proteinExistence type="predicted"/>
<accession>A0A5D9BX69</accession>
<dbReference type="EMBL" id="VTOU01000008">
    <property type="protein sequence ID" value="TZG23966.1"/>
    <property type="molecule type" value="Genomic_DNA"/>
</dbReference>
<gene>
    <name evidence="2" type="ORF">FYJ91_20410</name>
</gene>